<name>A0ABD0YYG9_9HEMI</name>
<dbReference type="Proteomes" id="UP001558652">
    <property type="component" value="Unassembled WGS sequence"/>
</dbReference>
<comment type="caution">
    <text evidence="1">The sequence shown here is derived from an EMBL/GenBank/DDBJ whole genome shotgun (WGS) entry which is preliminary data.</text>
</comment>
<proteinExistence type="predicted"/>
<protein>
    <submittedName>
        <fullName evidence="1">Uncharacterized protein</fullName>
    </submittedName>
</protein>
<dbReference type="EMBL" id="JBFDAA010000001">
    <property type="protein sequence ID" value="KAL1141001.1"/>
    <property type="molecule type" value="Genomic_DNA"/>
</dbReference>
<organism evidence="1 2">
    <name type="scientific">Ranatra chinensis</name>
    <dbReference type="NCBI Taxonomy" id="642074"/>
    <lineage>
        <taxon>Eukaryota</taxon>
        <taxon>Metazoa</taxon>
        <taxon>Ecdysozoa</taxon>
        <taxon>Arthropoda</taxon>
        <taxon>Hexapoda</taxon>
        <taxon>Insecta</taxon>
        <taxon>Pterygota</taxon>
        <taxon>Neoptera</taxon>
        <taxon>Paraneoptera</taxon>
        <taxon>Hemiptera</taxon>
        <taxon>Heteroptera</taxon>
        <taxon>Panheteroptera</taxon>
        <taxon>Nepomorpha</taxon>
        <taxon>Nepidae</taxon>
        <taxon>Ranatrinae</taxon>
        <taxon>Ranatra</taxon>
    </lineage>
</organism>
<reference evidence="1 2" key="1">
    <citation type="submission" date="2024-07" db="EMBL/GenBank/DDBJ databases">
        <title>Chromosome-level genome assembly of the water stick insect Ranatra chinensis (Heteroptera: Nepidae).</title>
        <authorList>
            <person name="Liu X."/>
        </authorList>
    </citation>
    <scope>NUCLEOTIDE SEQUENCE [LARGE SCALE GENOMIC DNA]</scope>
    <source>
        <strain evidence="1">Cailab_2021Rc</strain>
        <tissue evidence="1">Muscle</tissue>
    </source>
</reference>
<evidence type="ECO:0000313" key="2">
    <source>
        <dbReference type="Proteomes" id="UP001558652"/>
    </source>
</evidence>
<gene>
    <name evidence="1" type="ORF">AAG570_000927</name>
</gene>
<keyword evidence="2" id="KW-1185">Reference proteome</keyword>
<evidence type="ECO:0000313" key="1">
    <source>
        <dbReference type="EMBL" id="KAL1141001.1"/>
    </source>
</evidence>
<accession>A0ABD0YYG9</accession>
<dbReference type="AlphaFoldDB" id="A0ABD0YYG9"/>
<sequence>MSRQGVSCLPYKQFCTGGKFRGCGRESVSPINGCSPLQGFAEPVMNEVNGEIQMILFYEVMKLLLAMLAEEGNILAYAIRTDKIVSEETVVVVGACPTCLGACPTCLGHTRLEGLEAAAQLWAMEHALAKRRIAGPHPKQLKIESRTVPGETGLPVYDVGGKRHITLPPPSDSLYGY</sequence>